<proteinExistence type="predicted"/>
<keyword evidence="1" id="KW-0472">Membrane</keyword>
<name>A0ABY5JZ58_9BACI</name>
<feature type="transmembrane region" description="Helical" evidence="1">
    <location>
        <begin position="160"/>
        <end position="178"/>
    </location>
</feature>
<accession>A0ABY5JZ58</accession>
<dbReference type="Gene3D" id="3.30.70.2330">
    <property type="match status" value="1"/>
</dbReference>
<keyword evidence="3" id="KW-1185">Reference proteome</keyword>
<evidence type="ECO:0000256" key="1">
    <source>
        <dbReference type="SAM" id="Phobius"/>
    </source>
</evidence>
<keyword evidence="1" id="KW-1133">Transmembrane helix</keyword>
<reference evidence="2" key="1">
    <citation type="submission" date="2022-07" db="EMBL/GenBank/DDBJ databases">
        <title>FELIX.</title>
        <authorList>
            <person name="Wan K.H."/>
            <person name="Park S."/>
            <person name="Lawrence Q."/>
            <person name="Eichenberger J.P."/>
            <person name="Booth B.W."/>
            <person name="Piaggio A.J."/>
            <person name="Chandler J.C."/>
            <person name="Franklin A.B."/>
            <person name="Celniker S.E."/>
        </authorList>
    </citation>
    <scope>NUCLEOTIDE SEQUENCE</scope>
    <source>
        <strain evidence="2">QA-1986 374</strain>
    </source>
</reference>
<dbReference type="Proteomes" id="UP001059773">
    <property type="component" value="Chromosome"/>
</dbReference>
<organism evidence="2 3">
    <name type="scientific">Oceanobacillus jeddahense</name>
    <dbReference type="NCBI Taxonomy" id="1462527"/>
    <lineage>
        <taxon>Bacteria</taxon>
        <taxon>Bacillati</taxon>
        <taxon>Bacillota</taxon>
        <taxon>Bacilli</taxon>
        <taxon>Bacillales</taxon>
        <taxon>Bacillaceae</taxon>
        <taxon>Oceanobacillus</taxon>
    </lineage>
</organism>
<evidence type="ECO:0008006" key="4">
    <source>
        <dbReference type="Google" id="ProtNLM"/>
    </source>
</evidence>
<protein>
    <recommendedName>
        <fullName evidence="4">HIRAN domain-containing protein</fullName>
    </recommendedName>
</protein>
<gene>
    <name evidence="2" type="ORF">NP439_11980</name>
</gene>
<dbReference type="RefSeq" id="WP_256710179.1">
    <property type="nucleotide sequence ID" value="NZ_CP101914.1"/>
</dbReference>
<dbReference type="EMBL" id="CP101914">
    <property type="protein sequence ID" value="UUI05311.1"/>
    <property type="molecule type" value="Genomic_DNA"/>
</dbReference>
<sequence length="179" mass="20642">MEEFRAAGANYEEKQELIQEIFDGYASKGKLESWYGMSDQEIIEEEEDGAEFEDQTLQGVITLEKELDNKHNAIKVLLTDVDNHKHHVGYVPKRMNKKVDTQMEYISRYDLDILGGREKIISMDDNDNKYLYEDESELILVVQPVDKEGNRTTKGKNTDWVSRGILTVIVLVVILKIVT</sequence>
<evidence type="ECO:0000313" key="3">
    <source>
        <dbReference type="Proteomes" id="UP001059773"/>
    </source>
</evidence>
<evidence type="ECO:0000313" key="2">
    <source>
        <dbReference type="EMBL" id="UUI05311.1"/>
    </source>
</evidence>
<keyword evidence="1" id="KW-0812">Transmembrane</keyword>